<dbReference type="AlphaFoldDB" id="A0A6J6K654"/>
<proteinExistence type="predicted"/>
<gene>
    <name evidence="1" type="ORF">UFOPK2195_00087</name>
</gene>
<reference evidence="1" key="1">
    <citation type="submission" date="2020-05" db="EMBL/GenBank/DDBJ databases">
        <authorList>
            <person name="Chiriac C."/>
            <person name="Salcher M."/>
            <person name="Ghai R."/>
            <person name="Kavagutti S V."/>
        </authorList>
    </citation>
    <scope>NUCLEOTIDE SEQUENCE</scope>
</reference>
<evidence type="ECO:0000313" key="1">
    <source>
        <dbReference type="EMBL" id="CAB4643835.1"/>
    </source>
</evidence>
<sequence length="79" mass="8447">MNNWACWRCGAEVFIERDHAVHFGYGNIEGVGKYVDEVAVDVSSSMLQGVQCGQEAAGGGAKTAHDCFQLQTMGGRTHG</sequence>
<dbReference type="EMBL" id="CAEZWH010000007">
    <property type="protein sequence ID" value="CAB4643835.1"/>
    <property type="molecule type" value="Genomic_DNA"/>
</dbReference>
<organism evidence="1">
    <name type="scientific">freshwater metagenome</name>
    <dbReference type="NCBI Taxonomy" id="449393"/>
    <lineage>
        <taxon>unclassified sequences</taxon>
        <taxon>metagenomes</taxon>
        <taxon>ecological metagenomes</taxon>
    </lineage>
</organism>
<protein>
    <submittedName>
        <fullName evidence="1">Unannotated protein</fullName>
    </submittedName>
</protein>
<accession>A0A6J6K654</accession>
<name>A0A6J6K654_9ZZZZ</name>